<protein>
    <recommendedName>
        <fullName evidence="12">Collagen alpha-5(VI) chain</fullName>
    </recommendedName>
    <alternativeName>
        <fullName evidence="13">Collagen alpha-1(XXIX) chain</fullName>
    </alternativeName>
</protein>
<name>A0A8P0PKH3_CANLF</name>
<feature type="region of interest" description="Disordered" evidence="14">
    <location>
        <begin position="2349"/>
        <end position="2375"/>
    </location>
</feature>
<feature type="chain" id="PRO_5035898857" description="Collagen alpha-5(VI) chain" evidence="15">
    <location>
        <begin position="19"/>
        <end position="2375"/>
    </location>
</feature>
<dbReference type="PRINTS" id="PR00453">
    <property type="entry name" value="VWFADOMAIN"/>
</dbReference>
<evidence type="ECO:0000256" key="13">
    <source>
        <dbReference type="ARBA" id="ARBA00080704"/>
    </source>
</evidence>
<dbReference type="GO" id="GO:0007155">
    <property type="term" value="P:cell adhesion"/>
    <property type="evidence" value="ECO:0007669"/>
    <property type="project" value="UniProtKB-KW"/>
</dbReference>
<reference evidence="17" key="2">
    <citation type="submission" date="2025-08" db="UniProtKB">
        <authorList>
            <consortium name="Ensembl"/>
        </authorList>
    </citation>
    <scope>IDENTIFICATION</scope>
</reference>
<dbReference type="FunFam" id="3.40.50.410:FF:000003">
    <property type="entry name" value="Collagen type VI alpha 3 chain"/>
    <property type="match status" value="2"/>
</dbReference>
<feature type="signal peptide" evidence="15">
    <location>
        <begin position="1"/>
        <end position="18"/>
    </location>
</feature>
<evidence type="ECO:0000256" key="5">
    <source>
        <dbReference type="ARBA" id="ARBA00022737"/>
    </source>
</evidence>
<dbReference type="InterPro" id="IPR050525">
    <property type="entry name" value="ECM_Assembly_Org"/>
</dbReference>
<accession>A0A8P0PKH3</accession>
<feature type="compositionally biased region" description="Low complexity" evidence="14">
    <location>
        <begin position="1636"/>
        <end position="1645"/>
    </location>
</feature>
<evidence type="ECO:0000256" key="15">
    <source>
        <dbReference type="SAM" id="SignalP"/>
    </source>
</evidence>
<dbReference type="CDD" id="cd01472">
    <property type="entry name" value="vWA_collagen"/>
    <property type="match status" value="2"/>
</dbReference>
<evidence type="ECO:0000256" key="4">
    <source>
        <dbReference type="ARBA" id="ARBA00022729"/>
    </source>
</evidence>
<feature type="domain" description="VWFA" evidence="16">
    <location>
        <begin position="236"/>
        <end position="413"/>
    </location>
</feature>
<evidence type="ECO:0000256" key="3">
    <source>
        <dbReference type="ARBA" id="ARBA00022530"/>
    </source>
</evidence>
<dbReference type="PROSITE" id="PS50234">
    <property type="entry name" value="VWFA"/>
    <property type="match status" value="8"/>
</dbReference>
<feature type="compositionally biased region" description="Basic and acidic residues" evidence="14">
    <location>
        <begin position="1593"/>
        <end position="1603"/>
    </location>
</feature>
<evidence type="ECO:0000259" key="16">
    <source>
        <dbReference type="PROSITE" id="PS50234"/>
    </source>
</evidence>
<evidence type="ECO:0000256" key="11">
    <source>
        <dbReference type="ARBA" id="ARBA00044000"/>
    </source>
</evidence>
<dbReference type="PANTHER" id="PTHR24020">
    <property type="entry name" value="COLLAGEN ALPHA"/>
    <property type="match status" value="1"/>
</dbReference>
<evidence type="ECO:0000313" key="17">
    <source>
        <dbReference type="Ensembl" id="ENSCAFP00000070761.1"/>
    </source>
</evidence>
<feature type="domain" description="VWFA" evidence="16">
    <location>
        <begin position="628"/>
        <end position="797"/>
    </location>
</feature>
<keyword evidence="2" id="KW-0964">Secreted</keyword>
<evidence type="ECO:0000256" key="8">
    <source>
        <dbReference type="ARBA" id="ARBA00023180"/>
    </source>
</evidence>
<feature type="domain" description="VWFA" evidence="16">
    <location>
        <begin position="1752"/>
        <end position="1897"/>
    </location>
</feature>
<proteinExistence type="inferred from homology"/>
<evidence type="ECO:0000256" key="12">
    <source>
        <dbReference type="ARBA" id="ARBA00071949"/>
    </source>
</evidence>
<dbReference type="InterPro" id="IPR036465">
    <property type="entry name" value="vWFA_dom_sf"/>
</dbReference>
<evidence type="ECO:0000256" key="6">
    <source>
        <dbReference type="ARBA" id="ARBA00022889"/>
    </source>
</evidence>
<feature type="domain" description="VWFA" evidence="16">
    <location>
        <begin position="442"/>
        <end position="612"/>
    </location>
</feature>
<feature type="compositionally biased region" description="Gly residues" evidence="14">
    <location>
        <begin position="1498"/>
        <end position="1507"/>
    </location>
</feature>
<sequence>MKILLIIFVLILWTETLADQSPGPGPEYADVVFLVDSSNHLGTKSFPFVKTFISKIINSLPIEAHKYRVALAQYSDQLHSEFQLGTFKSRNPMLNHLKKNFGFVGGSLRIGQALREAHRTYFSRPDSGRDKKQFPPILVVLASAESEDDVEEPSKALRGDGVRIISVGLQSASEQELKAMATGQFHFNLRSARDLGAFAPNMTQIIKEATQYREVAALDDVKVPLPMACQRDSLADLMFLVDESVGTRQDLRNLQNFLRNITASMDMRYNCTRLGLMSYSDGAKTISLLNSSTSQYEFQEQIQKLSFQAGKSHAGAAIEKMRLEAFSESSGSRRAQGVPQIAVLVTHRPSTDEVRDAALQLRLQDVTVFAMNIQGANDTQLEEIVSYPPRQMVSMLKSYADLEAYSNNFQKKLQNEIWSQISVRAGQMDLDRTGCIDTKEADIYFLIDGSTSINTEGFEQIKQFMLAVTGMFSIGSDKVQAGAVQYSDKIRVEFYINASSNDMDLRKAILNIEQLQGNTHTGKALDFMLSIIKKDRKHRISEIPCHLIVLTDGKSQDEVLKPAERLRDEQITIHAVGIGEADKIQLQQIAGEEERVNFGQNFDSLRNIKNEVVHRICTEKGCEDMKADIMFLVDSSGSIGHDNFGKMKTFMKNLLAKIQIGPDSTQIGVVQFSDINQEEFQLNKYFTQNETSDAIDRMSLINRGTLTGSALTFVGQYFTPTKGARTKVKKFLILITDGEAQDPVRDPAKALRDKGVVIFSVGVYGANRTQLEEISGDSSLVFQVENFDDLKTVESKLVFRVCALHDCKNIKVLDIVFVLDHSGSIGTQEQESMMNLTIHLVKKADVDSDRVRVGALKYSDYPEVLFYLSGNKSAVIEHLRRRRYTSGHTYTARALEHANIMFTEEYGSRIQQNVKQMLIIITDGVSHDRDNLSDTALKLRNKGINIYAVGVGQANQLELETMAGNKSNTFHVDNFSNLKDIYLPLQEKMCTNAHEPCDIQEADVIFFCDGSDMVSNSEFATMTTFVSDLIDNFNIQNQRIKIGLAQFGSRFQKIIELKNSLTIQELKTQIQTITKSKGFPRIDLALKEVKAMFDSSSGGRRNAGVPQTLVVLTSGDPYYDVANEVKILRNLGICVLVWGIGNVHKEQFLPITGNSEKIITLHNFNKLNNVDVKKRMVREICQSCGKTNCFMDIVVGFDISTHLPGQPLFHDHPRLRSYLPDILEDITSIRRVSCGAGTEVQVNVAFKVNNDQEFPAKFQIYQRAMFDSLLQVTVDGPTHLNAQFLLSLWDTFEAKSKSQGQVLLIFSDGLGGESEIMLENQSDRLRKAGLDALLVVSLNTTAHDEFSSFEFGKGFDYRTHLTIGMRELGKKLSQYLGNIAEKTCCCTFCKCSGAPGLYGSRGLRAMKGSPGLKGTRGHRGEDGDPGRRGDIGPTGDSGTAGCPGEQGQKGAKGFSGSKGEHGEDGIDGLDGEEGIHGFPGAKGEKGDPGSQGSPGSRGPPGGYGEKGFPGDPGNPGQNSNIKGQKGSKGEQGRQGRTGQKGIPGDPNSRGSRGREGRRGSPGALGEPGNPGPQGTQGADGLQGPQGLNGIPGRKGEKGSEGHKGPQGSSGPVGAKGNVGSPGPPGKKGESGILGDPGPMGQAGQRGRQGDDGIPGYGHMGRKGVKGPRGFTGDMGQKGDVGDPGVPGGPGPKGYRGLTLTVGRKGEEGSPGPPGPPGRRGMKGMAGKPVYSQCDLIQFMRDHSQKCPVYPTELVFALDQSNSVSEQRFNEMRDIITSIVNDLNIRESNCPVGARVVVVSYDTGTSYLIRWSDYHSKKQLLQLISQIKYRPPTEAQDIGNAMRFVARNIFKRTYGGANVRKVAVFFSSGQAASQSSIITATMEFNALDISPAVFAFSERIFLEAFEFDNTGTFQVIPVSPNGKYEPLEKFQHCTLCYDKCFPNVCIKEIFLPENSYMDVAFLLDNSQTIANDEFKAVKTLVSSMIDNFNISSDPRISDFGDRIALLSYSPWDTSRRKKGVVKTEFGFTTYNDRVLMKRHIQTSLQQLKGEATIGHTLLWTVENLFPQTPNLRKHKVIFVILAGEYHERKEFLKKVALKAKCQGYVIFVVSLGFTHMDDMEELASYPLDHHLIQLGRIHKPDLDYVMKFVKPLVYYIRRGFNQYPPPVLENTCRLINSEEEDNQNSYLLFTPETQEFSSGEDSFIGQELSAKSDTSFVWENGGSAHVAYINDRVKPQGLMITYEKGQDSEGIASFTSGAINKYPPADLRPKCVNITSPNPENVGSGNTVVLIPEVYKIETGNSELFGEFGSQEHHSFVLGNNPSNGSDTAIDLIQKLYMLFSTGELVMNDKEEAHSEEMPALADGKQQDKKDGEDTR</sequence>
<evidence type="ECO:0000256" key="14">
    <source>
        <dbReference type="SAM" id="MobiDB-lite"/>
    </source>
</evidence>
<dbReference type="PANTHER" id="PTHR24020:SF90">
    <property type="entry name" value="COLLAGEN ALPHA-1(XXI) CHAIN"/>
    <property type="match status" value="1"/>
</dbReference>
<dbReference type="SMART" id="SM00327">
    <property type="entry name" value="VWA"/>
    <property type="match status" value="8"/>
</dbReference>
<dbReference type="CDD" id="cd01450">
    <property type="entry name" value="vWFA_subfamily_ECM"/>
    <property type="match status" value="4"/>
</dbReference>
<dbReference type="GO" id="GO:0005589">
    <property type="term" value="C:collagen type VI trimer"/>
    <property type="evidence" value="ECO:0007669"/>
    <property type="project" value="UniProtKB-ARBA"/>
</dbReference>
<feature type="domain" description="VWFA" evidence="16">
    <location>
        <begin position="814"/>
        <end position="989"/>
    </location>
</feature>
<dbReference type="Pfam" id="PF00092">
    <property type="entry name" value="VWA"/>
    <property type="match status" value="8"/>
</dbReference>
<evidence type="ECO:0000256" key="1">
    <source>
        <dbReference type="ARBA" id="ARBA00004498"/>
    </source>
</evidence>
<evidence type="ECO:0000256" key="2">
    <source>
        <dbReference type="ARBA" id="ARBA00022525"/>
    </source>
</evidence>
<keyword evidence="4 15" id="KW-0732">Signal</keyword>
<dbReference type="InterPro" id="IPR002035">
    <property type="entry name" value="VWF_A"/>
</dbReference>
<evidence type="ECO:0000313" key="18">
    <source>
        <dbReference type="Proteomes" id="UP000002254"/>
    </source>
</evidence>
<feature type="compositionally biased region" description="Gly residues" evidence="14">
    <location>
        <begin position="1684"/>
        <end position="1693"/>
    </location>
</feature>
<feature type="compositionally biased region" description="Basic and acidic residues" evidence="14">
    <location>
        <begin position="1418"/>
        <end position="1430"/>
    </location>
</feature>
<feature type="domain" description="VWFA" evidence="16">
    <location>
        <begin position="1003"/>
        <end position="1180"/>
    </location>
</feature>
<evidence type="ECO:0000256" key="7">
    <source>
        <dbReference type="ARBA" id="ARBA00023119"/>
    </source>
</evidence>
<evidence type="ECO:0000256" key="10">
    <source>
        <dbReference type="ARBA" id="ARBA00043858"/>
    </source>
</evidence>
<keyword evidence="6" id="KW-0130">Cell adhesion</keyword>
<keyword evidence="9" id="KW-0379">Hydroxylation</keyword>
<feature type="region of interest" description="Disordered" evidence="14">
    <location>
        <begin position="1407"/>
        <end position="1724"/>
    </location>
</feature>
<dbReference type="InterPro" id="IPR008160">
    <property type="entry name" value="Collagen"/>
</dbReference>
<dbReference type="FunFam" id="3.40.50.410:FF:000044">
    <property type="entry name" value="Collagen type VI alpha 6 chain"/>
    <property type="match status" value="1"/>
</dbReference>
<reference evidence="17 18" key="1">
    <citation type="journal article" date="2005" name="Nature">
        <title>Genome sequence, comparative analysis and haplotype structure of the domestic dog.</title>
        <authorList>
            <consortium name="Broad Sequencing Platform"/>
            <person name="Lindblad-Toh K."/>
            <person name="Wade C.M."/>
            <person name="Mikkelsen T.S."/>
            <person name="Karlsson E.K."/>
            <person name="Jaffe D.B."/>
            <person name="Kamal M."/>
            <person name="Clamp M."/>
            <person name="Chang J.L."/>
            <person name="Kulbokas E.J. III"/>
            <person name="Zody M.C."/>
            <person name="Mauceli E."/>
            <person name="Xie X."/>
            <person name="Breen M."/>
            <person name="Wayne R.K."/>
            <person name="Ostrander E.A."/>
            <person name="Ponting C.P."/>
            <person name="Galibert F."/>
            <person name="Smith D.R."/>
            <person name="DeJong P.J."/>
            <person name="Kirkness E."/>
            <person name="Alvarez P."/>
            <person name="Biagi T."/>
            <person name="Brockman W."/>
            <person name="Butler J."/>
            <person name="Chin C.W."/>
            <person name="Cook A."/>
            <person name="Cuff J."/>
            <person name="Daly M.J."/>
            <person name="DeCaprio D."/>
            <person name="Gnerre S."/>
            <person name="Grabherr M."/>
            <person name="Kellis M."/>
            <person name="Kleber M."/>
            <person name="Bardeleben C."/>
            <person name="Goodstadt L."/>
            <person name="Heger A."/>
            <person name="Hitte C."/>
            <person name="Kim L."/>
            <person name="Koepfli K.P."/>
            <person name="Parker H.G."/>
            <person name="Pollinger J.P."/>
            <person name="Searle S.M."/>
            <person name="Sutter N.B."/>
            <person name="Thomas R."/>
            <person name="Webber C."/>
            <person name="Baldwin J."/>
            <person name="Abebe A."/>
            <person name="Abouelleil A."/>
            <person name="Aftuck L."/>
            <person name="Ait-Zahra M."/>
            <person name="Aldredge T."/>
            <person name="Allen N."/>
            <person name="An P."/>
            <person name="Anderson S."/>
            <person name="Antoine C."/>
            <person name="Arachchi H."/>
            <person name="Aslam A."/>
            <person name="Ayotte L."/>
            <person name="Bachantsang P."/>
            <person name="Barry A."/>
            <person name="Bayul T."/>
            <person name="Benamara M."/>
            <person name="Berlin A."/>
            <person name="Bessette D."/>
            <person name="Blitshteyn B."/>
            <person name="Bloom T."/>
            <person name="Blye J."/>
            <person name="Boguslavskiy L."/>
            <person name="Bonnet C."/>
            <person name="Boukhgalter B."/>
            <person name="Brown A."/>
            <person name="Cahill P."/>
            <person name="Calixte N."/>
            <person name="Camarata J."/>
            <person name="Cheshatsang Y."/>
            <person name="Chu J."/>
            <person name="Citroen M."/>
            <person name="Collymore A."/>
            <person name="Cooke P."/>
            <person name="Dawoe T."/>
            <person name="Daza R."/>
            <person name="Decktor K."/>
            <person name="DeGray S."/>
            <person name="Dhargay N."/>
            <person name="Dooley K."/>
            <person name="Dooley K."/>
            <person name="Dorje P."/>
            <person name="Dorjee K."/>
            <person name="Dorris L."/>
            <person name="Duffey N."/>
            <person name="Dupes A."/>
            <person name="Egbiremolen O."/>
            <person name="Elong R."/>
            <person name="Falk J."/>
            <person name="Farina A."/>
            <person name="Faro S."/>
            <person name="Ferguson D."/>
            <person name="Ferreira P."/>
            <person name="Fisher S."/>
            <person name="FitzGerald M."/>
            <person name="Foley K."/>
            <person name="Foley C."/>
            <person name="Franke A."/>
            <person name="Friedrich D."/>
            <person name="Gage D."/>
            <person name="Garber M."/>
            <person name="Gearin G."/>
            <person name="Giannoukos G."/>
            <person name="Goode T."/>
            <person name="Goyette A."/>
            <person name="Graham J."/>
            <person name="Grandbois E."/>
            <person name="Gyaltsen K."/>
            <person name="Hafez N."/>
            <person name="Hagopian D."/>
            <person name="Hagos B."/>
            <person name="Hall J."/>
            <person name="Healy C."/>
            <person name="Hegarty R."/>
            <person name="Honan T."/>
            <person name="Horn A."/>
            <person name="Houde N."/>
            <person name="Hughes L."/>
            <person name="Hunnicutt L."/>
            <person name="Husby M."/>
            <person name="Jester B."/>
            <person name="Jones C."/>
            <person name="Kamat A."/>
            <person name="Kanga B."/>
            <person name="Kells C."/>
            <person name="Khazanovich D."/>
            <person name="Kieu A.C."/>
            <person name="Kisner P."/>
            <person name="Kumar M."/>
            <person name="Lance K."/>
            <person name="Landers T."/>
            <person name="Lara M."/>
            <person name="Lee W."/>
            <person name="Leger J.P."/>
            <person name="Lennon N."/>
            <person name="Leuper L."/>
            <person name="LeVine S."/>
            <person name="Liu J."/>
            <person name="Liu X."/>
            <person name="Lokyitsang Y."/>
            <person name="Lokyitsang T."/>
            <person name="Lui A."/>
            <person name="Macdonald J."/>
            <person name="Major J."/>
            <person name="Marabella R."/>
            <person name="Maru K."/>
            <person name="Matthews C."/>
            <person name="McDonough S."/>
            <person name="Mehta T."/>
            <person name="Meldrim J."/>
            <person name="Melnikov A."/>
            <person name="Meneus L."/>
            <person name="Mihalev A."/>
            <person name="Mihova T."/>
            <person name="Miller K."/>
            <person name="Mittelman R."/>
            <person name="Mlenga V."/>
            <person name="Mulrain L."/>
            <person name="Munson G."/>
            <person name="Navidi A."/>
            <person name="Naylor J."/>
            <person name="Nguyen T."/>
            <person name="Nguyen N."/>
            <person name="Nguyen C."/>
            <person name="Nguyen T."/>
            <person name="Nicol R."/>
            <person name="Norbu N."/>
            <person name="Norbu C."/>
            <person name="Novod N."/>
            <person name="Nyima T."/>
            <person name="Olandt P."/>
            <person name="O'Neill B."/>
            <person name="O'Neill K."/>
            <person name="Osman S."/>
            <person name="Oyono L."/>
            <person name="Patti C."/>
            <person name="Perrin D."/>
            <person name="Phunkhang P."/>
            <person name="Pierre F."/>
            <person name="Priest M."/>
            <person name="Rachupka A."/>
            <person name="Raghuraman S."/>
            <person name="Rameau R."/>
            <person name="Ray V."/>
            <person name="Raymond C."/>
            <person name="Rege F."/>
            <person name="Rise C."/>
            <person name="Rogers J."/>
            <person name="Rogov P."/>
            <person name="Sahalie J."/>
            <person name="Settipalli S."/>
            <person name="Sharpe T."/>
            <person name="Shea T."/>
            <person name="Sheehan M."/>
            <person name="Sherpa N."/>
            <person name="Shi J."/>
            <person name="Shih D."/>
            <person name="Sloan J."/>
            <person name="Smith C."/>
            <person name="Sparrow T."/>
            <person name="Stalker J."/>
            <person name="Stange-Thomann N."/>
            <person name="Stavropoulos S."/>
            <person name="Stone C."/>
            <person name="Stone S."/>
            <person name="Sykes S."/>
            <person name="Tchuinga P."/>
            <person name="Tenzing P."/>
            <person name="Tesfaye S."/>
            <person name="Thoulutsang D."/>
            <person name="Thoulutsang Y."/>
            <person name="Topham K."/>
            <person name="Topping I."/>
            <person name="Tsamla T."/>
            <person name="Vassiliev H."/>
            <person name="Venkataraman V."/>
            <person name="Vo A."/>
            <person name="Wangchuk T."/>
            <person name="Wangdi T."/>
            <person name="Weiand M."/>
            <person name="Wilkinson J."/>
            <person name="Wilson A."/>
            <person name="Yadav S."/>
            <person name="Yang S."/>
            <person name="Yang X."/>
            <person name="Young G."/>
            <person name="Yu Q."/>
            <person name="Zainoun J."/>
            <person name="Zembek L."/>
            <person name="Zimmer A."/>
            <person name="Lander E.S."/>
        </authorList>
    </citation>
    <scope>NUCLEOTIDE SEQUENCE [LARGE SCALE GENOMIC DNA]</scope>
    <source>
        <strain evidence="17">Boxer</strain>
    </source>
</reference>
<keyword evidence="3" id="KW-0272">Extracellular matrix</keyword>
<dbReference type="Proteomes" id="UP000002254">
    <property type="component" value="Chromosome 23"/>
</dbReference>
<dbReference type="Ensembl" id="ENSCAFT00000103096.1">
    <property type="protein sequence ID" value="ENSCAFP00000070761.1"/>
    <property type="gene ID" value="ENSCAFG00000006046.6"/>
</dbReference>
<dbReference type="FunFam" id="3.40.50.410:FF:000016">
    <property type="entry name" value="Collagen type VI alpha 3 chain"/>
    <property type="match status" value="1"/>
</dbReference>
<comment type="similarity">
    <text evidence="11">Belongs to the type VI collagen family.</text>
</comment>
<organism evidence="17 18">
    <name type="scientific">Canis lupus familiaris</name>
    <name type="common">Dog</name>
    <name type="synonym">Canis familiaris</name>
    <dbReference type="NCBI Taxonomy" id="9615"/>
    <lineage>
        <taxon>Eukaryota</taxon>
        <taxon>Metazoa</taxon>
        <taxon>Chordata</taxon>
        <taxon>Craniata</taxon>
        <taxon>Vertebrata</taxon>
        <taxon>Euteleostomi</taxon>
        <taxon>Mammalia</taxon>
        <taxon>Eutheria</taxon>
        <taxon>Laurasiatheria</taxon>
        <taxon>Carnivora</taxon>
        <taxon>Caniformia</taxon>
        <taxon>Canidae</taxon>
        <taxon>Canis</taxon>
    </lineage>
</organism>
<keyword evidence="7" id="KW-0176">Collagen</keyword>
<dbReference type="Gene3D" id="3.40.50.410">
    <property type="entry name" value="von Willebrand factor, type A domain"/>
    <property type="match status" value="8"/>
</dbReference>
<evidence type="ECO:0000256" key="9">
    <source>
        <dbReference type="ARBA" id="ARBA00023278"/>
    </source>
</evidence>
<dbReference type="SUPFAM" id="SSF53300">
    <property type="entry name" value="vWA-like"/>
    <property type="match status" value="9"/>
</dbReference>
<dbReference type="Pfam" id="PF01391">
    <property type="entry name" value="Collagen"/>
    <property type="match status" value="2"/>
</dbReference>
<dbReference type="FunFam" id="3.40.50.410:FF:000004">
    <property type="entry name" value="collagen alpha-6(VI) chain"/>
    <property type="match status" value="2"/>
</dbReference>
<gene>
    <name evidence="17" type="primary">COL6A5</name>
</gene>
<feature type="domain" description="VWFA" evidence="16">
    <location>
        <begin position="1957"/>
        <end position="2148"/>
    </location>
</feature>
<dbReference type="FunFam" id="3.40.50.410:FF:000021">
    <property type="entry name" value="Collagen, type VI, alpha 3"/>
    <property type="match status" value="1"/>
</dbReference>
<comment type="subcellular location">
    <subcellularLocation>
        <location evidence="1">Secreted</location>
        <location evidence="1">Extracellular space</location>
        <location evidence="1">Extracellular matrix</location>
    </subcellularLocation>
</comment>
<feature type="domain" description="VWFA" evidence="16">
    <location>
        <begin position="30"/>
        <end position="202"/>
    </location>
</feature>
<keyword evidence="5" id="KW-0677">Repeat</keyword>
<keyword evidence="8" id="KW-0325">Glycoprotein</keyword>
<comment type="function">
    <text evidence="10">Collagen VI acts as a cell-binding protein.</text>
</comment>
<feature type="compositionally biased region" description="Basic and acidic residues" evidence="14">
    <location>
        <begin position="2364"/>
        <end position="2375"/>
    </location>
</feature>
<dbReference type="FunFam" id="3.40.50.410:FF:000082">
    <property type="entry name" value="Collagen type VI alpha 5 chain"/>
    <property type="match status" value="1"/>
</dbReference>